<dbReference type="AlphaFoldDB" id="A0AAN9E0E2"/>
<reference evidence="1 2" key="1">
    <citation type="submission" date="2024-01" db="EMBL/GenBank/DDBJ databases">
        <title>The genomes of 5 underutilized Papilionoideae crops provide insights into root nodulation and disease resistanc.</title>
        <authorList>
            <person name="Yuan L."/>
        </authorList>
    </citation>
    <scope>NUCLEOTIDE SEQUENCE [LARGE SCALE GENOMIC DNA]</scope>
    <source>
        <strain evidence="1">ZHUSHIDOU_FW_LH</strain>
        <tissue evidence="1">Leaf</tissue>
    </source>
</reference>
<protein>
    <submittedName>
        <fullName evidence="1">Uncharacterized protein</fullName>
    </submittedName>
</protein>
<gene>
    <name evidence="1" type="ORF">RIF29_38737</name>
</gene>
<dbReference type="EMBL" id="JAYWIO010000008">
    <property type="protein sequence ID" value="KAK7243924.1"/>
    <property type="molecule type" value="Genomic_DNA"/>
</dbReference>
<evidence type="ECO:0000313" key="2">
    <source>
        <dbReference type="Proteomes" id="UP001372338"/>
    </source>
</evidence>
<dbReference type="Proteomes" id="UP001372338">
    <property type="component" value="Unassembled WGS sequence"/>
</dbReference>
<name>A0AAN9E0E2_CROPI</name>
<comment type="caution">
    <text evidence="1">The sequence shown here is derived from an EMBL/GenBank/DDBJ whole genome shotgun (WGS) entry which is preliminary data.</text>
</comment>
<accession>A0AAN9E0E2</accession>
<evidence type="ECO:0000313" key="1">
    <source>
        <dbReference type="EMBL" id="KAK7243924.1"/>
    </source>
</evidence>
<keyword evidence="2" id="KW-1185">Reference proteome</keyword>
<proteinExistence type="predicted"/>
<organism evidence="1 2">
    <name type="scientific">Crotalaria pallida</name>
    <name type="common">Smooth rattlebox</name>
    <name type="synonym">Crotalaria striata</name>
    <dbReference type="NCBI Taxonomy" id="3830"/>
    <lineage>
        <taxon>Eukaryota</taxon>
        <taxon>Viridiplantae</taxon>
        <taxon>Streptophyta</taxon>
        <taxon>Embryophyta</taxon>
        <taxon>Tracheophyta</taxon>
        <taxon>Spermatophyta</taxon>
        <taxon>Magnoliopsida</taxon>
        <taxon>eudicotyledons</taxon>
        <taxon>Gunneridae</taxon>
        <taxon>Pentapetalae</taxon>
        <taxon>rosids</taxon>
        <taxon>fabids</taxon>
        <taxon>Fabales</taxon>
        <taxon>Fabaceae</taxon>
        <taxon>Papilionoideae</taxon>
        <taxon>50 kb inversion clade</taxon>
        <taxon>genistoids sensu lato</taxon>
        <taxon>core genistoids</taxon>
        <taxon>Crotalarieae</taxon>
        <taxon>Crotalaria</taxon>
    </lineage>
</organism>
<sequence>MRFESPHGIIKEGIVETTTLLCNLDRCSKTPFTLDHSQSQLGCDGQTTGRHGSVCGGGKAQILTLPGILEILKT</sequence>